<feature type="domain" description="C2" evidence="3">
    <location>
        <begin position="137"/>
        <end position="261"/>
    </location>
</feature>
<feature type="region of interest" description="Disordered" evidence="2">
    <location>
        <begin position="36"/>
        <end position="72"/>
    </location>
</feature>
<dbReference type="PROSITE" id="PS50004">
    <property type="entry name" value="C2"/>
    <property type="match status" value="1"/>
</dbReference>
<evidence type="ECO:0000256" key="2">
    <source>
        <dbReference type="SAM" id="MobiDB-lite"/>
    </source>
</evidence>
<dbReference type="Gene3D" id="2.60.40.150">
    <property type="entry name" value="C2 domain"/>
    <property type="match status" value="1"/>
</dbReference>
<evidence type="ECO:0000259" key="4">
    <source>
        <dbReference type="PROSITE" id="PS50102"/>
    </source>
</evidence>
<feature type="non-terminal residue" evidence="5">
    <location>
        <position position="1"/>
    </location>
</feature>
<dbReference type="InterPro" id="IPR012677">
    <property type="entry name" value="Nucleotide-bd_a/b_plait_sf"/>
</dbReference>
<dbReference type="InterPro" id="IPR035979">
    <property type="entry name" value="RBD_domain_sf"/>
</dbReference>
<evidence type="ECO:0000256" key="1">
    <source>
        <dbReference type="PROSITE-ProRule" id="PRU00176"/>
    </source>
</evidence>
<dbReference type="PANTHER" id="PTHR31425:SF50">
    <property type="entry name" value="FT-INTERACTING PROTEIN 3-RELATED"/>
    <property type="match status" value="1"/>
</dbReference>
<evidence type="ECO:0000259" key="3">
    <source>
        <dbReference type="PROSITE" id="PS50004"/>
    </source>
</evidence>
<keyword evidence="6" id="KW-1185">Reference proteome</keyword>
<protein>
    <recommendedName>
        <fullName evidence="7">C2 domain-containing protein</fullName>
    </recommendedName>
</protein>
<reference evidence="5 6" key="1">
    <citation type="submission" date="2021-03" db="EMBL/GenBank/DDBJ databases">
        <authorList>
            <person name="King G.J."/>
            <person name="Bancroft I."/>
            <person name="Baten A."/>
            <person name="Bloomfield J."/>
            <person name="Borpatragohain P."/>
            <person name="He Z."/>
            <person name="Irish N."/>
            <person name="Irwin J."/>
            <person name="Liu K."/>
            <person name="Mauleon R.P."/>
            <person name="Moore J."/>
            <person name="Morris R."/>
            <person name="Ostergaard L."/>
            <person name="Wang B."/>
            <person name="Wells R."/>
        </authorList>
    </citation>
    <scope>NUCLEOTIDE SEQUENCE [LARGE SCALE GENOMIC DNA]</scope>
    <source>
        <strain evidence="5">R-o-18</strain>
        <tissue evidence="5">Leaf</tissue>
    </source>
</reference>
<dbReference type="InterPro" id="IPR047259">
    <property type="entry name" value="QUIRKY-like"/>
</dbReference>
<dbReference type="SUPFAM" id="SSF49562">
    <property type="entry name" value="C2 domain (Calcium/lipid-binding domain, CaLB)"/>
    <property type="match status" value="1"/>
</dbReference>
<dbReference type="InterPro" id="IPR000504">
    <property type="entry name" value="RRM_dom"/>
</dbReference>
<dbReference type="InterPro" id="IPR000008">
    <property type="entry name" value="C2_dom"/>
</dbReference>
<dbReference type="EMBL" id="JADBGQ010000002">
    <property type="protein sequence ID" value="KAG5410158.1"/>
    <property type="molecule type" value="Genomic_DNA"/>
</dbReference>
<evidence type="ECO:0000313" key="6">
    <source>
        <dbReference type="Proteomes" id="UP000823674"/>
    </source>
</evidence>
<organism evidence="5 6">
    <name type="scientific">Brassica rapa subsp. trilocularis</name>
    <dbReference type="NCBI Taxonomy" id="1813537"/>
    <lineage>
        <taxon>Eukaryota</taxon>
        <taxon>Viridiplantae</taxon>
        <taxon>Streptophyta</taxon>
        <taxon>Embryophyta</taxon>
        <taxon>Tracheophyta</taxon>
        <taxon>Spermatophyta</taxon>
        <taxon>Magnoliopsida</taxon>
        <taxon>eudicotyledons</taxon>
        <taxon>Gunneridae</taxon>
        <taxon>Pentapetalae</taxon>
        <taxon>rosids</taxon>
        <taxon>malvids</taxon>
        <taxon>Brassicales</taxon>
        <taxon>Brassicaceae</taxon>
        <taxon>Brassiceae</taxon>
        <taxon>Brassica</taxon>
    </lineage>
</organism>
<name>A0ABQ7NHG2_BRACM</name>
<dbReference type="SMART" id="SM00239">
    <property type="entry name" value="C2"/>
    <property type="match status" value="1"/>
</dbReference>
<dbReference type="InterPro" id="IPR047258">
    <property type="entry name" value="C2C_MCTP_PRT_plant"/>
</dbReference>
<dbReference type="SUPFAM" id="SSF54928">
    <property type="entry name" value="RNA-binding domain, RBD"/>
    <property type="match status" value="1"/>
</dbReference>
<proteinExistence type="predicted"/>
<dbReference type="Proteomes" id="UP000823674">
    <property type="component" value="Chromosome A02"/>
</dbReference>
<feature type="domain" description="RRM" evidence="4">
    <location>
        <begin position="1"/>
        <end position="48"/>
    </location>
</feature>
<dbReference type="Pfam" id="PF00076">
    <property type="entry name" value="RRM_1"/>
    <property type="match status" value="1"/>
</dbReference>
<gene>
    <name evidence="5" type="primary">A02g504380.1_BraROA</name>
    <name evidence="5" type="ORF">IGI04_006477</name>
</gene>
<dbReference type="Gene3D" id="3.30.70.330">
    <property type="match status" value="1"/>
</dbReference>
<comment type="caution">
    <text evidence="5">The sequence shown here is derived from an EMBL/GenBank/DDBJ whole genome shotgun (WGS) entry which is preliminary data.</text>
</comment>
<dbReference type="Pfam" id="PF00168">
    <property type="entry name" value="C2"/>
    <property type="match status" value="1"/>
</dbReference>
<feature type="compositionally biased region" description="Gly residues" evidence="2">
    <location>
        <begin position="50"/>
        <end position="72"/>
    </location>
</feature>
<accession>A0ABQ7NHG2</accession>
<evidence type="ECO:0000313" key="5">
    <source>
        <dbReference type="EMBL" id="KAG5410158.1"/>
    </source>
</evidence>
<sequence length="311" mass="34933">IINDRETGRSRGFGFVTFTDEKSMRDVIDEMNGKELDGRTITVNESQSRGSGGGGGRGGGGRGGGGYSGRGGGDCGSLDQHGFARDKIWIIDDNLPPQFWVSLAIDGQSTLISLERSMANPSDSYLHMAWHSDAATVSGTDALANIRSKVYLSPKLWYLRVNVIEAQDLIPSDKGRYPEVYVKAIVGNQALRTRVSQSRTINPMWNKDLMFVAAEPFEEPLILSVEDRVAPNKDEVLGRCVIPLQHLDRRFDHRPVNSRWFNLEKHIMVDGEKKEIKFASRIHMRICLEEGDQVREHTQHLHQFFIKLVKL</sequence>
<dbReference type="CDD" id="cd04019">
    <property type="entry name" value="C2C_MCTP_PRT_plant"/>
    <property type="match status" value="1"/>
</dbReference>
<keyword evidence="1" id="KW-0694">RNA-binding</keyword>
<dbReference type="PANTHER" id="PTHR31425">
    <property type="entry name" value="PHOSPHORIBOSYLANTHRANILATE TRANSFERASE ISOFORM 1"/>
    <property type="match status" value="1"/>
</dbReference>
<dbReference type="InterPro" id="IPR035892">
    <property type="entry name" value="C2_domain_sf"/>
</dbReference>
<dbReference type="PROSITE" id="PS50102">
    <property type="entry name" value="RRM"/>
    <property type="match status" value="1"/>
</dbReference>
<evidence type="ECO:0008006" key="7">
    <source>
        <dbReference type="Google" id="ProtNLM"/>
    </source>
</evidence>